<evidence type="ECO:0000256" key="1">
    <source>
        <dbReference type="SAM" id="MobiDB-lite"/>
    </source>
</evidence>
<evidence type="ECO:0000256" key="2">
    <source>
        <dbReference type="SAM" id="Phobius"/>
    </source>
</evidence>
<keyword evidence="5" id="KW-1185">Reference proteome</keyword>
<feature type="domain" description="LytR/CpsA/Psr regulator C-terminal" evidence="3">
    <location>
        <begin position="104"/>
        <end position="193"/>
    </location>
</feature>
<feature type="transmembrane region" description="Helical" evidence="2">
    <location>
        <begin position="32"/>
        <end position="51"/>
    </location>
</feature>
<accession>A0A4U0ST70</accession>
<comment type="caution">
    <text evidence="4">The sequence shown here is derived from an EMBL/GenBank/DDBJ whole genome shotgun (WGS) entry which is preliminary data.</text>
</comment>
<evidence type="ECO:0000313" key="5">
    <source>
        <dbReference type="Proteomes" id="UP000305778"/>
    </source>
</evidence>
<evidence type="ECO:0000259" key="3">
    <source>
        <dbReference type="Pfam" id="PF13399"/>
    </source>
</evidence>
<protein>
    <submittedName>
        <fullName evidence="4">LytR family transcriptional regulator</fullName>
    </submittedName>
</protein>
<evidence type="ECO:0000313" key="4">
    <source>
        <dbReference type="EMBL" id="TKA11347.1"/>
    </source>
</evidence>
<dbReference type="OrthoDB" id="4864198at2"/>
<gene>
    <name evidence="4" type="ORF">FCI23_10870</name>
</gene>
<dbReference type="Gene3D" id="3.30.70.2390">
    <property type="match status" value="1"/>
</dbReference>
<keyword evidence="2" id="KW-1133">Transmembrane helix</keyword>
<organism evidence="4 5">
    <name type="scientific">Actinacidiphila oryziradicis</name>
    <dbReference type="NCBI Taxonomy" id="2571141"/>
    <lineage>
        <taxon>Bacteria</taxon>
        <taxon>Bacillati</taxon>
        <taxon>Actinomycetota</taxon>
        <taxon>Actinomycetes</taxon>
        <taxon>Kitasatosporales</taxon>
        <taxon>Streptomycetaceae</taxon>
        <taxon>Actinacidiphila</taxon>
    </lineage>
</organism>
<dbReference type="Proteomes" id="UP000305778">
    <property type="component" value="Unassembled WGS sequence"/>
</dbReference>
<keyword evidence="2" id="KW-0812">Transmembrane</keyword>
<dbReference type="Pfam" id="PF13399">
    <property type="entry name" value="LytR_C"/>
    <property type="match status" value="1"/>
</dbReference>
<reference evidence="4 5" key="1">
    <citation type="submission" date="2019-04" db="EMBL/GenBank/DDBJ databases">
        <title>Streptomyces oryziradicis sp. nov., a novel actinomycete isolated from rhizosphere soil of rice (Oryza sativa L.).</title>
        <authorList>
            <person name="Li C."/>
        </authorList>
    </citation>
    <scope>NUCLEOTIDE SEQUENCE [LARGE SCALE GENOMIC DNA]</scope>
    <source>
        <strain evidence="4 5">NEAU-C40</strain>
    </source>
</reference>
<dbReference type="AlphaFoldDB" id="A0A4U0ST70"/>
<feature type="region of interest" description="Disordered" evidence="1">
    <location>
        <begin position="1"/>
        <end position="26"/>
    </location>
</feature>
<sequence length="223" mass="22415">MSMLTPPGMGGKYRVTGTQYPRMRRTRSRRRIVASTVAVTVALSFAGWGTLQLIDTFGGRSGSKKANAAPASCRRSTPSATASAAKAVPSSAPSAAALPKPGAITVNVYNATSKSGLAKSTADALAARGFKIGTFGNAPATYDKKVMQSALLVGGAKAGPALSVVSAQITGTATKTDPKLAGTTVDLMIGKAFTKLSSDAQVKQALTALAHPSPAAGSTGKAC</sequence>
<name>A0A4U0ST70_9ACTN</name>
<keyword evidence="2" id="KW-0472">Membrane</keyword>
<dbReference type="RefSeq" id="WP_136723298.1">
    <property type="nucleotide sequence ID" value="NZ_SUMC01000008.1"/>
</dbReference>
<dbReference type="InterPro" id="IPR027381">
    <property type="entry name" value="LytR/CpsA/Psr_C"/>
</dbReference>
<proteinExistence type="predicted"/>
<dbReference type="EMBL" id="SUMC01000008">
    <property type="protein sequence ID" value="TKA11347.1"/>
    <property type="molecule type" value="Genomic_DNA"/>
</dbReference>